<comment type="caution">
    <text evidence="1">The sequence shown here is derived from an EMBL/GenBank/DDBJ whole genome shotgun (WGS) entry which is preliminary data.</text>
</comment>
<dbReference type="AntiFam" id="ANF00162">
    <property type="entry name" value="Shadow ORF (opposite ppdK)"/>
</dbReference>
<gene>
    <name evidence="1" type="ORF">GGQ90_003327</name>
</gene>
<accession>A0A7W6PY16</accession>
<dbReference type="AlphaFoldDB" id="A0A7W6PY16"/>
<name>A0A7W6PY16_9SPHN</name>
<sequence>MPIAEPLAHRALDMGQRRPDFAIEARGLAVAIAQEMKAFFGCDGEAGWDRQPDPRHLAEIGAFAAHYRLVAGARVIMGNAGAERVDGFHLLLVSPGNVPLLPNMSPGMPRLAATRAARRLANTVLTSGGWP</sequence>
<dbReference type="Proteomes" id="UP000590524">
    <property type="component" value="Unassembled WGS sequence"/>
</dbReference>
<keyword evidence="2" id="KW-1185">Reference proteome</keyword>
<protein>
    <submittedName>
        <fullName evidence="1">Uncharacterized protein</fullName>
    </submittedName>
</protein>
<evidence type="ECO:0000313" key="2">
    <source>
        <dbReference type="Proteomes" id="UP000590524"/>
    </source>
</evidence>
<reference evidence="1 2" key="1">
    <citation type="submission" date="2020-08" db="EMBL/GenBank/DDBJ databases">
        <title>Genomic Encyclopedia of Type Strains, Phase IV (KMG-IV): sequencing the most valuable type-strain genomes for metagenomic binning, comparative biology and taxonomic classification.</title>
        <authorList>
            <person name="Goeker M."/>
        </authorList>
    </citation>
    <scope>NUCLEOTIDE SEQUENCE [LARGE SCALE GENOMIC DNA]</scope>
    <source>
        <strain evidence="1 2">DSM 19371</strain>
    </source>
</reference>
<proteinExistence type="predicted"/>
<dbReference type="EMBL" id="JACIEU010000013">
    <property type="protein sequence ID" value="MBB4149535.1"/>
    <property type="molecule type" value="Genomic_DNA"/>
</dbReference>
<evidence type="ECO:0000313" key="1">
    <source>
        <dbReference type="EMBL" id="MBB4149535.1"/>
    </source>
</evidence>
<organism evidence="1 2">
    <name type="scientific">Sphingobium scionense</name>
    <dbReference type="NCBI Taxonomy" id="1404341"/>
    <lineage>
        <taxon>Bacteria</taxon>
        <taxon>Pseudomonadati</taxon>
        <taxon>Pseudomonadota</taxon>
        <taxon>Alphaproteobacteria</taxon>
        <taxon>Sphingomonadales</taxon>
        <taxon>Sphingomonadaceae</taxon>
        <taxon>Sphingobium</taxon>
    </lineage>
</organism>